<sequence length="330" mass="34595">MMAKHSKKSWNILADIGGTNARFAVQDCATGDFGLVASYSVDSFPEFDHALEHFLADVHDDGSWRPWPENACFAVACAIEGDTLSFTNSPWSVSRPRLSAALGHIDVALINDFVAVGQAIAGLGHSDYLTLGGGTADHDKPIAVLGPGTGLGVCSVVNAGGHTKVIEGEGGHVDFAPVTDLEIQILQQLLPHFGHVSVERLLSGGGILNIYQALAAINKTEAVCGSPEDVTSSALLGADPLASQALQVFCEILGSVAGNLALTLGAKGGVYIAGGIAPRIIDFIVQSDIRRRFEAKGRFASYLAKIPLMVVRKPELGLQGAARYLEAGLR</sequence>
<dbReference type="GO" id="GO:0006096">
    <property type="term" value="P:glycolytic process"/>
    <property type="evidence" value="ECO:0007669"/>
    <property type="project" value="UniProtKB-UniRule"/>
</dbReference>
<dbReference type="EMBL" id="CP066167">
    <property type="protein sequence ID" value="QQD17469.1"/>
    <property type="molecule type" value="Genomic_DNA"/>
</dbReference>
<dbReference type="Proteomes" id="UP000596063">
    <property type="component" value="Chromosome"/>
</dbReference>
<dbReference type="SUPFAM" id="SSF53067">
    <property type="entry name" value="Actin-like ATPase domain"/>
    <property type="match status" value="1"/>
</dbReference>
<comment type="catalytic activity">
    <reaction evidence="3">
        <text>D-glucose + ATP = D-glucose 6-phosphate + ADP + H(+)</text>
        <dbReference type="Rhea" id="RHEA:17825"/>
        <dbReference type="ChEBI" id="CHEBI:4167"/>
        <dbReference type="ChEBI" id="CHEBI:15378"/>
        <dbReference type="ChEBI" id="CHEBI:30616"/>
        <dbReference type="ChEBI" id="CHEBI:61548"/>
        <dbReference type="ChEBI" id="CHEBI:456216"/>
        <dbReference type="EC" id="2.7.1.2"/>
    </reaction>
</comment>
<feature type="binding site" evidence="3">
    <location>
        <begin position="14"/>
        <end position="19"/>
    </location>
    <ligand>
        <name>ATP</name>
        <dbReference type="ChEBI" id="CHEBI:30616"/>
    </ligand>
</feature>
<evidence type="ECO:0000256" key="4">
    <source>
        <dbReference type="RuleBase" id="RU004046"/>
    </source>
</evidence>
<keyword evidence="1 3" id="KW-0808">Transferase</keyword>
<comment type="subcellular location">
    <subcellularLocation>
        <location evidence="3">Cytoplasm</location>
    </subcellularLocation>
</comment>
<dbReference type="Gene3D" id="3.30.420.40">
    <property type="match status" value="1"/>
</dbReference>
<dbReference type="EC" id="2.7.1.2" evidence="3"/>
<name>A0A7T4QZ47_9GAMM</name>
<accession>A0A7T4QZ47</accession>
<dbReference type="CDD" id="cd24008">
    <property type="entry name" value="ASKHA_NBD_GLK"/>
    <property type="match status" value="1"/>
</dbReference>
<evidence type="ECO:0000313" key="5">
    <source>
        <dbReference type="EMBL" id="QQD17469.1"/>
    </source>
</evidence>
<dbReference type="AlphaFoldDB" id="A0A7T4QZ47"/>
<keyword evidence="3" id="KW-0067">ATP-binding</keyword>
<evidence type="ECO:0000256" key="2">
    <source>
        <dbReference type="ARBA" id="ARBA00022777"/>
    </source>
</evidence>
<comment type="similarity">
    <text evidence="3 4">Belongs to the bacterial glucokinase family.</text>
</comment>
<evidence type="ECO:0000313" key="6">
    <source>
        <dbReference type="Proteomes" id="UP000596063"/>
    </source>
</evidence>
<keyword evidence="6" id="KW-1185">Reference proteome</keyword>
<dbReference type="Pfam" id="PF02685">
    <property type="entry name" value="Glucokinase"/>
    <property type="match status" value="1"/>
</dbReference>
<evidence type="ECO:0000256" key="1">
    <source>
        <dbReference type="ARBA" id="ARBA00022679"/>
    </source>
</evidence>
<organism evidence="5 6">
    <name type="scientific">Spongiibacter nanhainus</name>
    <dbReference type="NCBI Taxonomy" id="2794344"/>
    <lineage>
        <taxon>Bacteria</taxon>
        <taxon>Pseudomonadati</taxon>
        <taxon>Pseudomonadota</taxon>
        <taxon>Gammaproteobacteria</taxon>
        <taxon>Cellvibrionales</taxon>
        <taxon>Spongiibacteraceae</taxon>
        <taxon>Spongiibacter</taxon>
    </lineage>
</organism>
<reference evidence="5 6" key="1">
    <citation type="submission" date="2020-12" db="EMBL/GenBank/DDBJ databases">
        <authorList>
            <person name="Shan Y."/>
        </authorList>
    </citation>
    <scope>NUCLEOTIDE SEQUENCE [LARGE SCALE GENOMIC DNA]</scope>
    <source>
        <strain evidence="6">csc3.9</strain>
    </source>
</reference>
<dbReference type="RefSeq" id="WP_198568970.1">
    <property type="nucleotide sequence ID" value="NZ_CP066167.1"/>
</dbReference>
<dbReference type="GO" id="GO:0005524">
    <property type="term" value="F:ATP binding"/>
    <property type="evidence" value="ECO:0007669"/>
    <property type="project" value="UniProtKB-UniRule"/>
</dbReference>
<dbReference type="KEGG" id="snan:I6N98_14010"/>
<gene>
    <name evidence="3 5" type="primary">glk</name>
    <name evidence="5" type="ORF">I6N98_14010</name>
</gene>
<dbReference type="InterPro" id="IPR050201">
    <property type="entry name" value="Bacterial_glucokinase"/>
</dbReference>
<dbReference type="InterPro" id="IPR043129">
    <property type="entry name" value="ATPase_NBD"/>
</dbReference>
<keyword evidence="2 3" id="KW-0418">Kinase</keyword>
<dbReference type="NCBIfam" id="TIGR00749">
    <property type="entry name" value="glk"/>
    <property type="match status" value="1"/>
</dbReference>
<dbReference type="GO" id="GO:0005536">
    <property type="term" value="F:D-glucose binding"/>
    <property type="evidence" value="ECO:0007669"/>
    <property type="project" value="InterPro"/>
</dbReference>
<dbReference type="Gene3D" id="3.40.367.20">
    <property type="match status" value="1"/>
</dbReference>
<protein>
    <recommendedName>
        <fullName evidence="3">Glucokinase</fullName>
        <ecNumber evidence="3">2.7.1.2</ecNumber>
    </recommendedName>
    <alternativeName>
        <fullName evidence="3">Glucose kinase</fullName>
    </alternativeName>
</protein>
<evidence type="ECO:0000256" key="3">
    <source>
        <dbReference type="HAMAP-Rule" id="MF_00524"/>
    </source>
</evidence>
<dbReference type="NCBIfam" id="NF009073">
    <property type="entry name" value="PRK12408.1"/>
    <property type="match status" value="1"/>
</dbReference>
<dbReference type="InterPro" id="IPR003836">
    <property type="entry name" value="Glucokinase"/>
</dbReference>
<keyword evidence="3" id="KW-0547">Nucleotide-binding</keyword>
<dbReference type="HAMAP" id="MF_00524">
    <property type="entry name" value="Glucokinase"/>
    <property type="match status" value="1"/>
</dbReference>
<proteinExistence type="inferred from homology"/>
<keyword evidence="3" id="KW-0963">Cytoplasm</keyword>
<dbReference type="GO" id="GO:0004340">
    <property type="term" value="F:glucokinase activity"/>
    <property type="evidence" value="ECO:0007669"/>
    <property type="project" value="UniProtKB-UniRule"/>
</dbReference>
<keyword evidence="3" id="KW-0324">Glycolysis</keyword>
<dbReference type="PANTHER" id="PTHR47690:SF1">
    <property type="entry name" value="GLUCOKINASE"/>
    <property type="match status" value="1"/>
</dbReference>
<dbReference type="GO" id="GO:0005829">
    <property type="term" value="C:cytosol"/>
    <property type="evidence" value="ECO:0007669"/>
    <property type="project" value="TreeGrafter"/>
</dbReference>
<dbReference type="PANTHER" id="PTHR47690">
    <property type="entry name" value="GLUCOKINASE"/>
    <property type="match status" value="1"/>
</dbReference>